<feature type="compositionally biased region" description="Basic and acidic residues" evidence="1">
    <location>
        <begin position="1094"/>
        <end position="1103"/>
    </location>
</feature>
<feature type="compositionally biased region" description="Basic and acidic residues" evidence="1">
    <location>
        <begin position="952"/>
        <end position="963"/>
    </location>
</feature>
<feature type="region of interest" description="Disordered" evidence="1">
    <location>
        <begin position="992"/>
        <end position="1110"/>
    </location>
</feature>
<feature type="region of interest" description="Disordered" evidence="1">
    <location>
        <begin position="1719"/>
        <end position="1765"/>
    </location>
</feature>
<feature type="region of interest" description="Disordered" evidence="1">
    <location>
        <begin position="906"/>
        <end position="970"/>
    </location>
</feature>
<gene>
    <name evidence="2" type="ORF">CEUSTIGMA_g10710.t1</name>
</gene>
<evidence type="ECO:0000256" key="1">
    <source>
        <dbReference type="SAM" id="MobiDB-lite"/>
    </source>
</evidence>
<feature type="compositionally biased region" description="Low complexity" evidence="1">
    <location>
        <begin position="528"/>
        <end position="544"/>
    </location>
</feature>
<evidence type="ECO:0000313" key="3">
    <source>
        <dbReference type="Proteomes" id="UP000232323"/>
    </source>
</evidence>
<dbReference type="Proteomes" id="UP000232323">
    <property type="component" value="Unassembled WGS sequence"/>
</dbReference>
<evidence type="ECO:0000313" key="2">
    <source>
        <dbReference type="EMBL" id="GAX83284.1"/>
    </source>
</evidence>
<dbReference type="EMBL" id="BEGY01000095">
    <property type="protein sequence ID" value="GAX83284.1"/>
    <property type="molecule type" value="Genomic_DNA"/>
</dbReference>
<proteinExistence type="predicted"/>
<sequence length="1995" mass="208035">MTSNQTPISAPRPRGGLNINFRRQPLAPDIRPTLPPDLQQIQSCSETLLSKQTLAPTDISATDEELGQSDEVLLPHSGSGVGQLHVGPSDTQPVEGSLNEKNKVTVKDHGISPSAFLLDTDGMMNQVMIQEASKMLKAGWHASQPPELSPSQPVQQFETEDLSAGMDCIDSPNYGGVSDVVIKNEQGLKTRNIVSCNPAARTSNSSIRLMTDRLRENVSLRSLESGELDPHHLLTSGFAESAEIVVPSNGSFNDVLQEGGLMRCGRPNPASARGPSLLGRTSLSGVREDNVATHSLLPASAGHPSKAARLPVLVVGGLVADDSIDVTALVSAATAMAAEVERTPDGRWSNSKCGWRTPSKHHVKSSSRDYISGNTKSSDSRGRPRGNDNRRDLSSEPHPHRYHDYVEKKSDHEDLTPPASNSRSRHDSGDRGRTMGRNKRLLSPPDDRDYGGRCRSPSGRSMSRSSTDRHARHATGGFMEPTSGLSGRGCVHGRRKACCRQDIHYDEADNEVTLTKGRRRHYKGRHYSGSSTASSSRSCSPTTKSLERDYCTASRVGEQQSIRLKRGHQEAGGSTPLASNVAVLPDDVQPEVIEKSVSEPEAARRDGRSCASGSDMELDKPDDSVKGGASMSGQRRPAGSTGGVVEAAAAGLHHQRAPFFVSPFPHHHTHLHYGLITPHAAVVAPVDLAGGYHGGPGFYQTNAEATAALMGSSSHRSAAAAAFHPPSAPHPAGQAATSSSALPVVPSGIINNSTLLHQGSSTHHHYHHPHTTTEAALVNGLPPFAPRRLMPLPAGCSSSYNNKVTLHNVHTSAEGSVKVTEGGGGTAGSRSTTGRLQQGARWGGVDHVKIELSAGGVGGGVIEEAAAAAAATAAPTADVHNISGLQISSDDQVLLEKQATVKRTPYYHLHSSSRTNMDDDRPRTGGNSSCTARGGTTAVRSSSPAAAVRRSMTSDEGNKKEGGRIAGGYTSSRGAAEASLLYSSVTLMNKQGSAANLKKRRGSSSSSLKNDDDEKDELYYDALLPPTNKSTRPAATAAGTSGIRPYDRTGSSSKDYDRIGRGRVSDMSRSKQQLIGCHQRTLREGDASPALKESSSRRNKGADSRAAAAAAKEQAGIQGLVSAAAAAPRHQYRDNESTGSRGEAAAACGGHCPMGGSSSSAVIGRAGTTGGTAATVKRSEKQQTLMKAGGRAAGSGVSSVAEDAAQPHVRASEGPFLLLLKEDYGKDGRILRAGREGSSSGLGTGSSSRKKAVVRDRASAADADVHGLVNREEAAACSVMDKSVGPCSGVNLLTSSGLQQGLRPHDSLPGDETAGSLVVTTSATRGFDDLSSSAVLGLSMIQYSLSFNVEAVGPSARRIYDRSYLSTLQDEGKLLKRRGDRSREANNGHWTPLGLTMHLHSCLKFIEAAYGYEQQTADRVTGHRHCAKLLLDVQGMLSVVTSNCDILVGQHEESNRCGGDGVGVGIAHPTSSYQAQQASPATTHNNASIIDATDNSALILTPPRSSVAVTPPAIGGPHTTSTPPTPADSLLLHKAPRLLPTSGSTSTPTATTIISATAAAAVFRRPTSSMLPAMLQPSAEGSGTIMCSDPSQVPLHHDNNTAMIDNYDTLLPASDMSHVLQRLAVAAAVFHQELWLLCVKGVRLLSLKLSAICRTKWLALNSEGMNQAIQLLEGPAGQALVVESSTVQPDPVAPAGVVPPAAAGSGIMTGSRAAAGSGDLATSRLSSRNKSSGGVRGGAAGSAVIGSDLNRPSPPAAASAADSASSTHEASVGGLVELHSAADGLELLSKSLKEYGKVAETWQRAADESWHFQDKVLALCDLADLISLTSTTSNDEVSTAITKMQSVDDNVNSQSAAPTSSALLLSLSSLRRGSSSVAAVAASTNACVQQNNGGCGSEEVKAYLSAGLRALESVSVQLQGLGYEAGVWDLMGSVVIARMALNDLTSTIASHPGGALQGGNISHAHIHSGGNINGPVFNKNLLSASTNPTMTAAVS</sequence>
<feature type="region of interest" description="Disordered" evidence="1">
    <location>
        <begin position="517"/>
        <end position="643"/>
    </location>
</feature>
<feature type="compositionally biased region" description="Low complexity" evidence="1">
    <location>
        <begin position="1756"/>
        <end position="1765"/>
    </location>
</feature>
<reference evidence="2 3" key="1">
    <citation type="submission" date="2017-08" db="EMBL/GenBank/DDBJ databases">
        <title>Acidophilic green algal genome provides insights into adaptation to an acidic environment.</title>
        <authorList>
            <person name="Hirooka S."/>
            <person name="Hirose Y."/>
            <person name="Kanesaki Y."/>
            <person name="Higuchi S."/>
            <person name="Fujiwara T."/>
            <person name="Onuma R."/>
            <person name="Era A."/>
            <person name="Ohbayashi R."/>
            <person name="Uzuka A."/>
            <person name="Nozaki H."/>
            <person name="Yoshikawa H."/>
            <person name="Miyagishima S.Y."/>
        </authorList>
    </citation>
    <scope>NUCLEOTIDE SEQUENCE [LARGE SCALE GENOMIC DNA]</scope>
    <source>
        <strain evidence="2 3">NIES-2499</strain>
    </source>
</reference>
<feature type="region of interest" description="Disordered" evidence="1">
    <location>
        <begin position="338"/>
        <end position="489"/>
    </location>
</feature>
<feature type="compositionally biased region" description="Polar residues" evidence="1">
    <location>
        <begin position="368"/>
        <end position="377"/>
    </location>
</feature>
<feature type="compositionally biased region" description="Basic and acidic residues" evidence="1">
    <location>
        <begin position="424"/>
        <end position="433"/>
    </location>
</feature>
<feature type="compositionally biased region" description="Basic and acidic residues" evidence="1">
    <location>
        <begin position="1054"/>
        <end position="1069"/>
    </location>
</feature>
<organism evidence="2 3">
    <name type="scientific">Chlamydomonas eustigma</name>
    <dbReference type="NCBI Taxonomy" id="1157962"/>
    <lineage>
        <taxon>Eukaryota</taxon>
        <taxon>Viridiplantae</taxon>
        <taxon>Chlorophyta</taxon>
        <taxon>core chlorophytes</taxon>
        <taxon>Chlorophyceae</taxon>
        <taxon>CS clade</taxon>
        <taxon>Chlamydomonadales</taxon>
        <taxon>Chlamydomonadaceae</taxon>
        <taxon>Chlamydomonas</taxon>
    </lineage>
</organism>
<keyword evidence="3" id="KW-1185">Reference proteome</keyword>
<feature type="compositionally biased region" description="Basic residues" evidence="1">
    <location>
        <begin position="517"/>
        <end position="526"/>
    </location>
</feature>
<feature type="region of interest" description="Disordered" evidence="1">
    <location>
        <begin position="1231"/>
        <end position="1255"/>
    </location>
</feature>
<accession>A0A250XJN7</accession>
<feature type="compositionally biased region" description="Basic and acidic residues" evidence="1">
    <location>
        <begin position="378"/>
        <end position="415"/>
    </location>
</feature>
<protein>
    <submittedName>
        <fullName evidence="2">Uncharacterized protein</fullName>
    </submittedName>
</protein>
<feature type="region of interest" description="Disordered" evidence="1">
    <location>
        <begin position="814"/>
        <end position="837"/>
    </location>
</feature>
<feature type="compositionally biased region" description="Low complexity" evidence="1">
    <location>
        <begin position="938"/>
        <end position="951"/>
    </location>
</feature>
<comment type="caution">
    <text evidence="2">The sequence shown here is derived from an EMBL/GenBank/DDBJ whole genome shotgun (WGS) entry which is preliminary data.</text>
</comment>
<feature type="compositionally biased region" description="Low complexity" evidence="1">
    <location>
        <begin position="453"/>
        <end position="465"/>
    </location>
</feature>
<feature type="compositionally biased region" description="Basic and acidic residues" evidence="1">
    <location>
        <begin position="592"/>
        <end position="608"/>
    </location>
</feature>
<feature type="compositionally biased region" description="Low complexity" evidence="1">
    <location>
        <begin position="1237"/>
        <end position="1247"/>
    </location>
</feature>
<name>A0A250XJN7_9CHLO</name>
<dbReference type="OrthoDB" id="552965at2759"/>